<keyword evidence="1" id="KW-0732">Signal</keyword>
<dbReference type="InterPro" id="IPR035810">
    <property type="entry name" value="PEBP_euk"/>
</dbReference>
<evidence type="ECO:0000313" key="3">
    <source>
        <dbReference type="WBParaSite" id="PSAMB.scaffold2623size43339.g18599.t1"/>
    </source>
</evidence>
<dbReference type="AlphaFoldDB" id="A0A914VWK0"/>
<accession>A0A914VWK0</accession>
<dbReference type="SUPFAM" id="SSF49777">
    <property type="entry name" value="PEBP-like"/>
    <property type="match status" value="1"/>
</dbReference>
<dbReference type="WBParaSite" id="PSAMB.scaffold2623size43339.g18599.t1">
    <property type="protein sequence ID" value="PSAMB.scaffold2623size43339.g18599.t1"/>
    <property type="gene ID" value="PSAMB.scaffold2623size43339.g18599"/>
</dbReference>
<dbReference type="Proteomes" id="UP000887566">
    <property type="component" value="Unplaced"/>
</dbReference>
<keyword evidence="2" id="KW-1185">Reference proteome</keyword>
<name>A0A914VWK0_9BILA</name>
<dbReference type="Gene3D" id="3.90.280.10">
    <property type="entry name" value="PEBP-like"/>
    <property type="match status" value="1"/>
</dbReference>
<reference evidence="3" key="1">
    <citation type="submission" date="2022-11" db="UniProtKB">
        <authorList>
            <consortium name="WormBaseParasite"/>
        </authorList>
    </citation>
    <scope>IDENTIFICATION</scope>
</reference>
<organism evidence="2 3">
    <name type="scientific">Plectus sambesii</name>
    <dbReference type="NCBI Taxonomy" id="2011161"/>
    <lineage>
        <taxon>Eukaryota</taxon>
        <taxon>Metazoa</taxon>
        <taxon>Ecdysozoa</taxon>
        <taxon>Nematoda</taxon>
        <taxon>Chromadorea</taxon>
        <taxon>Plectida</taxon>
        <taxon>Plectina</taxon>
        <taxon>Plectoidea</taxon>
        <taxon>Plectidae</taxon>
        <taxon>Plectus</taxon>
    </lineage>
</organism>
<dbReference type="InterPro" id="IPR008914">
    <property type="entry name" value="PEBP"/>
</dbReference>
<sequence>MILASLPIIFLLLVACITLPTSGHGGHGHSGGHHDSGGHHHHGGHDHLSGGGIGWGHHHHFGGYGSSSSYPSSSYYNGYSSYWPGYNYGYNNGYNNGYGYNSYYPSYYNTYSSYPSSYNYGSYPTYTAIQDQFAKDAIVSDIIPRAPKTLLSVNYASYSASLGNELNRATTQTPPSLDWPIESGALYTIAMVDPDAPSRKHPLAREWRHWLVVNVKSKDVSSGRTLTSYQGPSPPSSSGLHRYVLLVYKQKAEITNSEWSDRNRPNWRVANFASKNQLGDPVAGNFFQVKG</sequence>
<evidence type="ECO:0000313" key="2">
    <source>
        <dbReference type="Proteomes" id="UP000887566"/>
    </source>
</evidence>
<protein>
    <submittedName>
        <fullName evidence="3">Uncharacterized protein</fullName>
    </submittedName>
</protein>
<proteinExistence type="predicted"/>
<dbReference type="Pfam" id="PF01161">
    <property type="entry name" value="PBP"/>
    <property type="match status" value="1"/>
</dbReference>
<dbReference type="PANTHER" id="PTHR11362:SF82">
    <property type="entry name" value="PHOSPHATIDYLETHANOLAMINE-BINDING PROTEIN 4"/>
    <property type="match status" value="1"/>
</dbReference>
<dbReference type="PANTHER" id="PTHR11362">
    <property type="entry name" value="PHOSPHATIDYLETHANOLAMINE-BINDING PROTEIN"/>
    <property type="match status" value="1"/>
</dbReference>
<feature type="signal peptide" evidence="1">
    <location>
        <begin position="1"/>
        <end position="23"/>
    </location>
</feature>
<dbReference type="CDD" id="cd00866">
    <property type="entry name" value="PEBP_euk"/>
    <property type="match status" value="1"/>
</dbReference>
<dbReference type="InterPro" id="IPR036610">
    <property type="entry name" value="PEBP-like_sf"/>
</dbReference>
<evidence type="ECO:0000256" key="1">
    <source>
        <dbReference type="SAM" id="SignalP"/>
    </source>
</evidence>
<feature type="chain" id="PRO_5037617988" evidence="1">
    <location>
        <begin position="24"/>
        <end position="291"/>
    </location>
</feature>